<feature type="domain" description="N-acetyltransferase" evidence="1">
    <location>
        <begin position="10"/>
        <end position="185"/>
    </location>
</feature>
<dbReference type="Gene3D" id="3.40.630.30">
    <property type="match status" value="1"/>
</dbReference>
<dbReference type="EMBL" id="MWQN01000003">
    <property type="protein sequence ID" value="OPC78440.1"/>
    <property type="molecule type" value="Genomic_DNA"/>
</dbReference>
<sequence length="194" mass="21285">MKERNQPSQVEVRRLLVADLSAYLEDVRDVYRAVFSAQPWNEDEAAAERYVRRLDADKERDGFTIALAEDDSGVVGFAVAWTTPAVFPTTRGYARVETMVGAGRTQEWLCGAREVDELAVRPGVRGSGVGRALLSAVTDDAPSGRCWLLTSAHIDVAVRFYTRAGWHRLGTDASGTTVFLSPRHPAFDASSAPR</sequence>
<dbReference type="STRING" id="159449.B4N89_36295"/>
<dbReference type="InterPro" id="IPR016181">
    <property type="entry name" value="Acyl_CoA_acyltransferase"/>
</dbReference>
<gene>
    <name evidence="2" type="ORF">B4N89_36295</name>
</gene>
<proteinExistence type="predicted"/>
<accession>A0A1T3NP28</accession>
<dbReference type="AlphaFoldDB" id="A0A1T3NP28"/>
<dbReference type="Proteomes" id="UP000190037">
    <property type="component" value="Unassembled WGS sequence"/>
</dbReference>
<dbReference type="CDD" id="cd04301">
    <property type="entry name" value="NAT_SF"/>
    <property type="match status" value="1"/>
</dbReference>
<dbReference type="OrthoDB" id="3371202at2"/>
<dbReference type="Pfam" id="PF00583">
    <property type="entry name" value="Acetyltransf_1"/>
    <property type="match status" value="1"/>
</dbReference>
<dbReference type="GO" id="GO:0016747">
    <property type="term" value="F:acyltransferase activity, transferring groups other than amino-acyl groups"/>
    <property type="evidence" value="ECO:0007669"/>
    <property type="project" value="InterPro"/>
</dbReference>
<name>A0A1T3NP28_9ACTN</name>
<dbReference type="PROSITE" id="PS51186">
    <property type="entry name" value="GNAT"/>
    <property type="match status" value="1"/>
</dbReference>
<comment type="caution">
    <text evidence="2">The sequence shown here is derived from an EMBL/GenBank/DDBJ whole genome shotgun (WGS) entry which is preliminary data.</text>
</comment>
<dbReference type="InterPro" id="IPR000182">
    <property type="entry name" value="GNAT_dom"/>
</dbReference>
<protein>
    <recommendedName>
        <fullName evidence="1">N-acetyltransferase domain-containing protein</fullName>
    </recommendedName>
</protein>
<organism evidence="2 3">
    <name type="scientific">Embleya scabrispora</name>
    <dbReference type="NCBI Taxonomy" id="159449"/>
    <lineage>
        <taxon>Bacteria</taxon>
        <taxon>Bacillati</taxon>
        <taxon>Actinomycetota</taxon>
        <taxon>Actinomycetes</taxon>
        <taxon>Kitasatosporales</taxon>
        <taxon>Streptomycetaceae</taxon>
        <taxon>Embleya</taxon>
    </lineage>
</organism>
<evidence type="ECO:0000259" key="1">
    <source>
        <dbReference type="PROSITE" id="PS51186"/>
    </source>
</evidence>
<keyword evidence="3" id="KW-1185">Reference proteome</keyword>
<evidence type="ECO:0000313" key="2">
    <source>
        <dbReference type="EMBL" id="OPC78440.1"/>
    </source>
</evidence>
<reference evidence="2 3" key="1">
    <citation type="submission" date="2017-03" db="EMBL/GenBank/DDBJ databases">
        <title>Draft genome sequence of Streptomyces scabrisporus NF3, endophyte isolated from Amphipterygium adstringens.</title>
        <authorList>
            <person name="Vazquez M."/>
            <person name="Ceapa C.D."/>
            <person name="Rodriguez Luna D."/>
            <person name="Sanchez Esquivel S."/>
        </authorList>
    </citation>
    <scope>NUCLEOTIDE SEQUENCE [LARGE SCALE GENOMIC DNA]</scope>
    <source>
        <strain evidence="2 3">NF3</strain>
    </source>
</reference>
<evidence type="ECO:0000313" key="3">
    <source>
        <dbReference type="Proteomes" id="UP000190037"/>
    </source>
</evidence>
<dbReference type="SUPFAM" id="SSF55729">
    <property type="entry name" value="Acyl-CoA N-acyltransferases (Nat)"/>
    <property type="match status" value="1"/>
</dbReference>